<comment type="caution">
    <text evidence="2">The sequence shown here is derived from an EMBL/GenBank/DDBJ whole genome shotgun (WGS) entry which is preliminary data.</text>
</comment>
<reference evidence="2 3" key="1">
    <citation type="journal article" date="2019" name="G3 (Bethesda)">
        <title>Sequencing of a Wild Apple (Malus baccata) Genome Unravels the Differences Between Cultivated and Wild Apple Species Regarding Disease Resistance and Cold Tolerance.</title>
        <authorList>
            <person name="Chen X."/>
        </authorList>
    </citation>
    <scope>NUCLEOTIDE SEQUENCE [LARGE SCALE GENOMIC DNA]</scope>
    <source>
        <strain evidence="3">cv. Shandingzi</strain>
        <tissue evidence="2">Leaves</tissue>
    </source>
</reference>
<feature type="compositionally biased region" description="Gly residues" evidence="1">
    <location>
        <begin position="32"/>
        <end position="48"/>
    </location>
</feature>
<dbReference type="Proteomes" id="UP000315295">
    <property type="component" value="Unassembled WGS sequence"/>
</dbReference>
<organism evidence="2 3">
    <name type="scientific">Malus baccata</name>
    <name type="common">Siberian crab apple</name>
    <name type="synonym">Pyrus baccata</name>
    <dbReference type="NCBI Taxonomy" id="106549"/>
    <lineage>
        <taxon>Eukaryota</taxon>
        <taxon>Viridiplantae</taxon>
        <taxon>Streptophyta</taxon>
        <taxon>Embryophyta</taxon>
        <taxon>Tracheophyta</taxon>
        <taxon>Spermatophyta</taxon>
        <taxon>Magnoliopsida</taxon>
        <taxon>eudicotyledons</taxon>
        <taxon>Gunneridae</taxon>
        <taxon>Pentapetalae</taxon>
        <taxon>rosids</taxon>
        <taxon>fabids</taxon>
        <taxon>Rosales</taxon>
        <taxon>Rosaceae</taxon>
        <taxon>Amygdaloideae</taxon>
        <taxon>Maleae</taxon>
        <taxon>Malus</taxon>
    </lineage>
</organism>
<evidence type="ECO:0000256" key="1">
    <source>
        <dbReference type="SAM" id="MobiDB-lite"/>
    </source>
</evidence>
<gene>
    <name evidence="2" type="ORF">C1H46_027826</name>
</gene>
<name>A0A540LJG6_MALBA</name>
<sequence>MTQRRGARGGGHFWVNEGGHFGRREVEDAEAGGEGWGVEEGGCGGSLGGEVEEADVKAVVEDQTLRELEEWDDVGRQRGGDSWFLPILQPYMVVYKMKAH</sequence>
<keyword evidence="3" id="KW-1185">Reference proteome</keyword>
<feature type="region of interest" description="Disordered" evidence="1">
    <location>
        <begin position="1"/>
        <end position="49"/>
    </location>
</feature>
<accession>A0A540LJG6</accession>
<evidence type="ECO:0000313" key="2">
    <source>
        <dbReference type="EMBL" id="TQD86618.1"/>
    </source>
</evidence>
<evidence type="ECO:0000313" key="3">
    <source>
        <dbReference type="Proteomes" id="UP000315295"/>
    </source>
</evidence>
<protein>
    <submittedName>
        <fullName evidence="2">Uncharacterized protein</fullName>
    </submittedName>
</protein>
<dbReference type="AlphaFoldDB" id="A0A540LJG6"/>
<proteinExistence type="predicted"/>
<dbReference type="EMBL" id="VIEB01000560">
    <property type="protein sequence ID" value="TQD86618.1"/>
    <property type="molecule type" value="Genomic_DNA"/>
</dbReference>